<reference evidence="3" key="1">
    <citation type="submission" date="2019-08" db="EMBL/GenBank/DDBJ databases">
        <title>The genome of the North American firefly Photinus pyralis.</title>
        <authorList>
            <consortium name="Photinus pyralis genome working group"/>
            <person name="Fallon T.R."/>
            <person name="Sander Lower S.E."/>
            <person name="Weng J.-K."/>
        </authorList>
    </citation>
    <scope>NUCLEOTIDE SEQUENCE</scope>
    <source>
        <strain evidence="3">TRF0915ILg1</strain>
        <tissue evidence="3">Whole body</tissue>
    </source>
</reference>
<feature type="compositionally biased region" description="Low complexity" evidence="1">
    <location>
        <begin position="152"/>
        <end position="166"/>
    </location>
</feature>
<feature type="compositionally biased region" description="Basic and acidic residues" evidence="1">
    <location>
        <begin position="98"/>
        <end position="115"/>
    </location>
</feature>
<name>A0A8K0D0V9_IGNLU</name>
<dbReference type="EMBL" id="VTPC01004318">
    <property type="protein sequence ID" value="KAF2897305.1"/>
    <property type="molecule type" value="Genomic_DNA"/>
</dbReference>
<feature type="region of interest" description="Disordered" evidence="1">
    <location>
        <begin position="1"/>
        <end position="39"/>
    </location>
</feature>
<comment type="caution">
    <text evidence="3">The sequence shown here is derived from an EMBL/GenBank/DDBJ whole genome shotgun (WGS) entry which is preliminary data.</text>
</comment>
<feature type="domain" description="SANT and BTB" evidence="2">
    <location>
        <begin position="209"/>
        <end position="306"/>
    </location>
</feature>
<dbReference type="InterPro" id="IPR011333">
    <property type="entry name" value="SKP1/BTB/POZ_sf"/>
</dbReference>
<dbReference type="Pfam" id="PF11822">
    <property type="entry name" value="BTB_SANBR"/>
    <property type="match status" value="1"/>
</dbReference>
<accession>A0A8K0D0V9</accession>
<feature type="region of interest" description="Disordered" evidence="1">
    <location>
        <begin position="93"/>
        <end position="128"/>
    </location>
</feature>
<dbReference type="OrthoDB" id="550012at2759"/>
<evidence type="ECO:0000256" key="1">
    <source>
        <dbReference type="SAM" id="MobiDB-lite"/>
    </source>
</evidence>
<keyword evidence="4" id="KW-1185">Reference proteome</keyword>
<dbReference type="Proteomes" id="UP000801492">
    <property type="component" value="Unassembled WGS sequence"/>
</dbReference>
<organism evidence="3 4">
    <name type="scientific">Ignelater luminosus</name>
    <name type="common">Cucubano</name>
    <name type="synonym">Pyrophorus luminosus</name>
    <dbReference type="NCBI Taxonomy" id="2038154"/>
    <lineage>
        <taxon>Eukaryota</taxon>
        <taxon>Metazoa</taxon>
        <taxon>Ecdysozoa</taxon>
        <taxon>Arthropoda</taxon>
        <taxon>Hexapoda</taxon>
        <taxon>Insecta</taxon>
        <taxon>Pterygota</taxon>
        <taxon>Neoptera</taxon>
        <taxon>Endopterygota</taxon>
        <taxon>Coleoptera</taxon>
        <taxon>Polyphaga</taxon>
        <taxon>Elateriformia</taxon>
        <taxon>Elateroidea</taxon>
        <taxon>Elateridae</taxon>
        <taxon>Agrypninae</taxon>
        <taxon>Pyrophorini</taxon>
        <taxon>Ignelater</taxon>
    </lineage>
</organism>
<feature type="region of interest" description="Disordered" evidence="1">
    <location>
        <begin position="152"/>
        <end position="199"/>
    </location>
</feature>
<dbReference type="AlphaFoldDB" id="A0A8K0D0V9"/>
<dbReference type="InterPro" id="IPR045902">
    <property type="entry name" value="SANBR-like"/>
</dbReference>
<feature type="compositionally biased region" description="Basic residues" evidence="1">
    <location>
        <begin position="655"/>
        <end position="671"/>
    </location>
</feature>
<feature type="compositionally biased region" description="Polar residues" evidence="1">
    <location>
        <begin position="174"/>
        <end position="184"/>
    </location>
</feature>
<dbReference type="Gene3D" id="3.30.710.10">
    <property type="entry name" value="Potassium Channel Kv1.1, Chain A"/>
    <property type="match status" value="1"/>
</dbReference>
<protein>
    <recommendedName>
        <fullName evidence="2">SANT and BTB domain-containing protein</fullName>
    </recommendedName>
</protein>
<proteinExistence type="predicted"/>
<sequence length="768" mass="86934">MESTSTKSLVQKADDKKTINVNNATASSTKPKERCSSSGGSEITVKQFLDFLKTAYQVTDSVEGILLADGMTEAVDWIRLKETELVKPREVACQTSETKVKATDDKKELTRKKSDTSLPSPGSDPAENVKRKLSEVLSEGLLDSVLTYLVPSNPSSLQPSRRPSQQKVNEKTSNHSNNSGSNEKTLGRRKSTDSSATTVKSISRTDSDVIIHVCDEVKNQKKDFVCNQKLLVEKMGYFAEVTSGQRLEDMDISVHCDIGIFEWLMRWVKKDQQPEEEAPELDPQCVIPVLVSAAFLQMEPLLQDCLLYCHQYMNEILRTSTNLSCLNDAVMTRLAAMYTNTEVEAIRDRKDKIQSRLYCKLIQSLCEPEAESMRGHWNSLARVFRCGRCQQLVSPSVGPEIPCVSSCMRLLCDGSVTYMHVRDPVWNINEYVERLHKTLRTWRKVYWRLWGDAHFLYCTVCKRFFPVHQIAWCRYHPDPPQFFTVDAQRAPLPVGRFPCCGERAYRFQLLEGESGCQFREHTPCTDSVRDAAVLSMLENFRSLIEEEAPKLMFPERLTRLVAKAPTSGDADGCEGKSEGGHHFWWEGLELIPPRPKLGLLGAFGNTNTNQTSEEPSPPPEVPGDDDEYTDCSDSSSTTDSSSSEQKSEESYHTPLPKRKGSPRGKAARKREGRLWQYNLSARSNQDMQRAYEESALKQIASLLGRRTLLSTDAAARISSKVWPRHITPPGGIWIRLESEWRERNSLPQQQKMRSIYTGKARLRTARFN</sequence>
<feature type="compositionally biased region" description="Low complexity" evidence="1">
    <location>
        <begin position="631"/>
        <end position="644"/>
    </location>
</feature>
<feature type="region of interest" description="Disordered" evidence="1">
    <location>
        <begin position="596"/>
        <end position="672"/>
    </location>
</feature>
<dbReference type="PANTHER" id="PTHR20946:SF0">
    <property type="entry name" value="SANT AND BTB DOMAIN REGULATOR OF CLASS SWITCH RECOMBINATION"/>
    <property type="match status" value="1"/>
</dbReference>
<dbReference type="InterPro" id="IPR021777">
    <property type="entry name" value="SANBR_BTB"/>
</dbReference>
<evidence type="ECO:0000313" key="3">
    <source>
        <dbReference type="EMBL" id="KAF2897305.1"/>
    </source>
</evidence>
<gene>
    <name evidence="3" type="ORF">ILUMI_08866</name>
</gene>
<evidence type="ECO:0000259" key="2">
    <source>
        <dbReference type="Pfam" id="PF11822"/>
    </source>
</evidence>
<feature type="compositionally biased region" description="Polar residues" evidence="1">
    <location>
        <begin position="19"/>
        <end position="29"/>
    </location>
</feature>
<evidence type="ECO:0000313" key="4">
    <source>
        <dbReference type="Proteomes" id="UP000801492"/>
    </source>
</evidence>
<dbReference type="PANTHER" id="PTHR20946">
    <property type="entry name" value="SANT AND BTB DOMAIN REGULATOR OF CLASS SWITCH RECOMBINATION"/>
    <property type="match status" value="1"/>
</dbReference>